<dbReference type="NCBIfam" id="TIGR01764">
    <property type="entry name" value="excise"/>
    <property type="match status" value="1"/>
</dbReference>
<protein>
    <submittedName>
        <fullName evidence="3">DNA binding domain-containing protein, excisionase family</fullName>
    </submittedName>
</protein>
<dbReference type="EMBL" id="FZNW01000009">
    <property type="protein sequence ID" value="SNR53346.1"/>
    <property type="molecule type" value="Genomic_DNA"/>
</dbReference>
<proteinExistence type="predicted"/>
<dbReference type="SUPFAM" id="SSF46955">
    <property type="entry name" value="Putative DNA-binding domain"/>
    <property type="match status" value="1"/>
</dbReference>
<name>A0A238X2Z9_9PSEU</name>
<evidence type="ECO:0000259" key="2">
    <source>
        <dbReference type="Pfam" id="PF12728"/>
    </source>
</evidence>
<evidence type="ECO:0000256" key="1">
    <source>
        <dbReference type="SAM" id="MobiDB-lite"/>
    </source>
</evidence>
<evidence type="ECO:0000313" key="3">
    <source>
        <dbReference type="EMBL" id="SNR53346.1"/>
    </source>
</evidence>
<evidence type="ECO:0000313" key="4">
    <source>
        <dbReference type="Proteomes" id="UP000198348"/>
    </source>
</evidence>
<dbReference type="AlphaFoldDB" id="A0A238X2Z9"/>
<keyword evidence="4" id="KW-1185">Reference proteome</keyword>
<feature type="domain" description="Helix-turn-helix" evidence="2">
    <location>
        <begin position="42"/>
        <end position="90"/>
    </location>
</feature>
<dbReference type="Pfam" id="PF12728">
    <property type="entry name" value="HTH_17"/>
    <property type="match status" value="1"/>
</dbReference>
<gene>
    <name evidence="3" type="ORF">SAMN06265360_10921</name>
</gene>
<accession>A0A238X2Z9</accession>
<dbReference type="InterPro" id="IPR041657">
    <property type="entry name" value="HTH_17"/>
</dbReference>
<organism evidence="3 4">
    <name type="scientific">Haloechinothrix alba</name>
    <dbReference type="NCBI Taxonomy" id="664784"/>
    <lineage>
        <taxon>Bacteria</taxon>
        <taxon>Bacillati</taxon>
        <taxon>Actinomycetota</taxon>
        <taxon>Actinomycetes</taxon>
        <taxon>Pseudonocardiales</taxon>
        <taxon>Pseudonocardiaceae</taxon>
        <taxon>Haloechinothrix</taxon>
    </lineage>
</organism>
<sequence>MLVAGDGSRIELPDELFAVLRDVATTLSQGFAVNVGPQLTTLTTSQAAEVLGISRPTLVRLLEQGEIPFDKPGRHRQVRLVDVLAYQESARRVRSAGLDEMVRNSEESGVYDIDEGATTIRSAPEQGHE</sequence>
<dbReference type="InterPro" id="IPR010093">
    <property type="entry name" value="SinI_DNA-bd"/>
</dbReference>
<dbReference type="GO" id="GO:0003677">
    <property type="term" value="F:DNA binding"/>
    <property type="evidence" value="ECO:0007669"/>
    <property type="project" value="InterPro"/>
</dbReference>
<reference evidence="3 4" key="1">
    <citation type="submission" date="2017-06" db="EMBL/GenBank/DDBJ databases">
        <authorList>
            <person name="Kim H.J."/>
            <person name="Triplett B.A."/>
        </authorList>
    </citation>
    <scope>NUCLEOTIDE SEQUENCE [LARGE SCALE GENOMIC DNA]</scope>
    <source>
        <strain evidence="3 4">DSM 45207</strain>
    </source>
</reference>
<dbReference type="InterPro" id="IPR009061">
    <property type="entry name" value="DNA-bd_dom_put_sf"/>
</dbReference>
<dbReference type="Proteomes" id="UP000198348">
    <property type="component" value="Unassembled WGS sequence"/>
</dbReference>
<feature type="region of interest" description="Disordered" evidence="1">
    <location>
        <begin position="107"/>
        <end position="129"/>
    </location>
</feature>